<dbReference type="InterPro" id="IPR000086">
    <property type="entry name" value="NUDIX_hydrolase_dom"/>
</dbReference>
<dbReference type="PRINTS" id="PR00502">
    <property type="entry name" value="NUDIXFAMILY"/>
</dbReference>
<dbReference type="Pfam" id="PF00293">
    <property type="entry name" value="NUDIX"/>
    <property type="match status" value="1"/>
</dbReference>
<evidence type="ECO:0000256" key="1">
    <source>
        <dbReference type="ARBA" id="ARBA00022801"/>
    </source>
</evidence>
<gene>
    <name evidence="4" type="ORF">E6H05_00660</name>
</gene>
<sequence>MDASWYKRPDGIAEHVAAGGVVVRLDDGHIVVALVREGEDEAYVLPKGHVEAGESLEAAARREIREEAGVRDVTSLGELGVRERLNYRRTSWKRTHYFLFLTTRASDPSPGGHAGVAWAPIDALPAMFWAEQREFLETHRVYIMELVTKARGK</sequence>
<dbReference type="InterPro" id="IPR020084">
    <property type="entry name" value="NUDIX_hydrolase_CS"/>
</dbReference>
<dbReference type="InterPro" id="IPR015797">
    <property type="entry name" value="NUDIX_hydrolase-like_dom_sf"/>
</dbReference>
<dbReference type="AlphaFoldDB" id="A0A537J113"/>
<comment type="similarity">
    <text evidence="2">Belongs to the Nudix hydrolase family.</text>
</comment>
<proteinExistence type="inferred from homology"/>
<feature type="domain" description="Nudix hydrolase" evidence="3">
    <location>
        <begin position="13"/>
        <end position="141"/>
    </location>
</feature>
<name>A0A537J113_9BACT</name>
<organism evidence="4 5">
    <name type="scientific">Candidatus Segetimicrobium genomatis</name>
    <dbReference type="NCBI Taxonomy" id="2569760"/>
    <lineage>
        <taxon>Bacteria</taxon>
        <taxon>Bacillati</taxon>
        <taxon>Candidatus Sysuimicrobiota</taxon>
        <taxon>Candidatus Sysuimicrobiia</taxon>
        <taxon>Candidatus Sysuimicrobiales</taxon>
        <taxon>Candidatus Segetimicrobiaceae</taxon>
        <taxon>Candidatus Segetimicrobium</taxon>
    </lineage>
</organism>
<dbReference type="Proteomes" id="UP000318834">
    <property type="component" value="Unassembled WGS sequence"/>
</dbReference>
<dbReference type="GO" id="GO:0004081">
    <property type="term" value="F:bis(5'-nucleosyl)-tetraphosphatase (asymmetrical) activity"/>
    <property type="evidence" value="ECO:0007669"/>
    <property type="project" value="TreeGrafter"/>
</dbReference>
<dbReference type="Gene3D" id="3.90.79.10">
    <property type="entry name" value="Nucleoside Triphosphate Pyrophosphohydrolase"/>
    <property type="match status" value="1"/>
</dbReference>
<dbReference type="PANTHER" id="PTHR21340">
    <property type="entry name" value="DIADENOSINE 5,5-P1,P4-TETRAPHOSPHATE PYROPHOSPHOHYDROLASE MUTT"/>
    <property type="match status" value="1"/>
</dbReference>
<evidence type="ECO:0000313" key="4">
    <source>
        <dbReference type="EMBL" id="TMI77241.1"/>
    </source>
</evidence>
<dbReference type="InterPro" id="IPR051325">
    <property type="entry name" value="Nudix_hydrolase_domain"/>
</dbReference>
<protein>
    <submittedName>
        <fullName evidence="4">NUDIX domain-containing protein</fullName>
    </submittedName>
</protein>
<dbReference type="InterPro" id="IPR020476">
    <property type="entry name" value="Nudix_hydrolase"/>
</dbReference>
<keyword evidence="1 2" id="KW-0378">Hydrolase</keyword>
<comment type="caution">
    <text evidence="4">The sequence shown here is derived from an EMBL/GenBank/DDBJ whole genome shotgun (WGS) entry which is preliminary data.</text>
</comment>
<dbReference type="PANTHER" id="PTHR21340:SF0">
    <property type="entry name" value="BIS(5'-NUCLEOSYL)-TETRAPHOSPHATASE [ASYMMETRICAL]"/>
    <property type="match status" value="1"/>
</dbReference>
<dbReference type="PROSITE" id="PS00893">
    <property type="entry name" value="NUDIX_BOX"/>
    <property type="match status" value="1"/>
</dbReference>
<evidence type="ECO:0000259" key="3">
    <source>
        <dbReference type="PROSITE" id="PS51462"/>
    </source>
</evidence>
<evidence type="ECO:0000256" key="2">
    <source>
        <dbReference type="RuleBase" id="RU003476"/>
    </source>
</evidence>
<dbReference type="GO" id="GO:0006754">
    <property type="term" value="P:ATP biosynthetic process"/>
    <property type="evidence" value="ECO:0007669"/>
    <property type="project" value="TreeGrafter"/>
</dbReference>
<dbReference type="EMBL" id="VBAP01000005">
    <property type="protein sequence ID" value="TMI77241.1"/>
    <property type="molecule type" value="Genomic_DNA"/>
</dbReference>
<dbReference type="SUPFAM" id="SSF55811">
    <property type="entry name" value="Nudix"/>
    <property type="match status" value="1"/>
</dbReference>
<dbReference type="GO" id="GO:0006167">
    <property type="term" value="P:AMP biosynthetic process"/>
    <property type="evidence" value="ECO:0007669"/>
    <property type="project" value="TreeGrafter"/>
</dbReference>
<evidence type="ECO:0000313" key="5">
    <source>
        <dbReference type="Proteomes" id="UP000318834"/>
    </source>
</evidence>
<dbReference type="PROSITE" id="PS51462">
    <property type="entry name" value="NUDIX"/>
    <property type="match status" value="1"/>
</dbReference>
<accession>A0A537J113</accession>
<reference evidence="4 5" key="1">
    <citation type="journal article" date="2019" name="Nat. Microbiol.">
        <title>Mediterranean grassland soil C-N compound turnover is dependent on rainfall and depth, and is mediated by genomically divergent microorganisms.</title>
        <authorList>
            <person name="Diamond S."/>
            <person name="Andeer P.F."/>
            <person name="Li Z."/>
            <person name="Crits-Christoph A."/>
            <person name="Burstein D."/>
            <person name="Anantharaman K."/>
            <person name="Lane K.R."/>
            <person name="Thomas B.C."/>
            <person name="Pan C."/>
            <person name="Northen T.R."/>
            <person name="Banfield J.F."/>
        </authorList>
    </citation>
    <scope>NUCLEOTIDE SEQUENCE [LARGE SCALE GENOMIC DNA]</scope>
    <source>
        <strain evidence="4">NP_8</strain>
    </source>
</reference>